<dbReference type="InterPro" id="IPR055378">
    <property type="entry name" value="GH3_C"/>
</dbReference>
<keyword evidence="3" id="KW-0175">Coiled coil</keyword>
<dbReference type="GO" id="GO:0005737">
    <property type="term" value="C:cytoplasm"/>
    <property type="evidence" value="ECO:0007669"/>
    <property type="project" value="TreeGrafter"/>
</dbReference>
<dbReference type="Proteomes" id="UP001237642">
    <property type="component" value="Unassembled WGS sequence"/>
</dbReference>
<dbReference type="PANTHER" id="PTHR31901">
    <property type="entry name" value="GH3 DOMAIN-CONTAINING PROTEIN"/>
    <property type="match status" value="1"/>
</dbReference>
<dbReference type="InterPro" id="IPR004993">
    <property type="entry name" value="GH3"/>
</dbReference>
<keyword evidence="7" id="KW-1185">Reference proteome</keyword>
<comment type="caution">
    <text evidence="6">The sequence shown here is derived from an EMBL/GenBank/DDBJ whole genome shotgun (WGS) entry which is preliminary data.</text>
</comment>
<dbReference type="Pfam" id="PF23571">
    <property type="entry name" value="GH3_M"/>
    <property type="match status" value="1"/>
</dbReference>
<reference evidence="6" key="2">
    <citation type="submission" date="2023-05" db="EMBL/GenBank/DDBJ databases">
        <authorList>
            <person name="Schelkunov M.I."/>
        </authorList>
    </citation>
    <scope>NUCLEOTIDE SEQUENCE</scope>
    <source>
        <strain evidence="6">Hsosn_3</strain>
        <tissue evidence="6">Leaf</tissue>
    </source>
</reference>
<feature type="domain" description="GH3 C-terminal" evidence="5">
    <location>
        <begin position="449"/>
        <end position="585"/>
    </location>
</feature>
<protein>
    <submittedName>
        <fullName evidence="6">Indole-3-acetic acid-amido synthetase GH3.9</fullName>
    </submittedName>
</protein>
<feature type="domain" description="GH3 middle" evidence="4">
    <location>
        <begin position="351"/>
        <end position="434"/>
    </location>
</feature>
<evidence type="ECO:0000256" key="2">
    <source>
        <dbReference type="ARBA" id="ARBA00022598"/>
    </source>
</evidence>
<dbReference type="AlphaFoldDB" id="A0AAD8MQ14"/>
<comment type="similarity">
    <text evidence="1">Belongs to the IAA-amido conjugating enzyme family.</text>
</comment>
<dbReference type="InterPro" id="IPR055377">
    <property type="entry name" value="GH3_M"/>
</dbReference>
<evidence type="ECO:0000256" key="3">
    <source>
        <dbReference type="SAM" id="Coils"/>
    </source>
</evidence>
<feature type="coiled-coil region" evidence="3">
    <location>
        <begin position="10"/>
        <end position="37"/>
    </location>
</feature>
<proteinExistence type="inferred from homology"/>
<gene>
    <name evidence="6" type="ORF">POM88_022905</name>
</gene>
<evidence type="ECO:0000256" key="1">
    <source>
        <dbReference type="ARBA" id="ARBA00008068"/>
    </source>
</evidence>
<organism evidence="6 7">
    <name type="scientific">Heracleum sosnowskyi</name>
    <dbReference type="NCBI Taxonomy" id="360622"/>
    <lineage>
        <taxon>Eukaryota</taxon>
        <taxon>Viridiplantae</taxon>
        <taxon>Streptophyta</taxon>
        <taxon>Embryophyta</taxon>
        <taxon>Tracheophyta</taxon>
        <taxon>Spermatophyta</taxon>
        <taxon>Magnoliopsida</taxon>
        <taxon>eudicotyledons</taxon>
        <taxon>Gunneridae</taxon>
        <taxon>Pentapetalae</taxon>
        <taxon>asterids</taxon>
        <taxon>campanulids</taxon>
        <taxon>Apiales</taxon>
        <taxon>Apiaceae</taxon>
        <taxon>Apioideae</taxon>
        <taxon>apioid superclade</taxon>
        <taxon>Tordylieae</taxon>
        <taxon>Tordyliinae</taxon>
        <taxon>Heracleum</taxon>
    </lineage>
</organism>
<evidence type="ECO:0000259" key="4">
    <source>
        <dbReference type="Pfam" id="PF23571"/>
    </source>
</evidence>
<dbReference type="Pfam" id="PF23572">
    <property type="entry name" value="GH3_C"/>
    <property type="match status" value="1"/>
</dbReference>
<evidence type="ECO:0000259" key="5">
    <source>
        <dbReference type="Pfam" id="PF23572"/>
    </source>
</evidence>
<evidence type="ECO:0000313" key="7">
    <source>
        <dbReference type="Proteomes" id="UP001237642"/>
    </source>
</evidence>
<dbReference type="PANTHER" id="PTHR31901:SF18">
    <property type="entry name" value="INDOLE-3-ACETIC ACID-AMIDO SYNTHETASE GH3.9-RELATED"/>
    <property type="match status" value="1"/>
</dbReference>
<sequence length="609" mass="69010">MDGKKLEYKGDKALKELEKLTQNADEVQENLLKEIVTRNGETEYLKKYLFGSKDVLEFKRSVPVITYKAIRPYIQRIANGEASSLITAHPITEMLCSSGTSAGEPKLMPSIEEDLDRRTFLYNLNMPIMNQYIPGLDEGKGMFLYFVKAEMSTPCGLPARTVLTSYYKSMHFKFRSRDPYTDFTSPDEAILCTDSNQSMYCQLLAGLVHRNQVLRLGAVFASAFLRAISFLERNWMNICNDIRDGQVDLTEVTDLKCRTAMSTILSLPDPRLADEIEAICSRESWKGIICQLWPKAKYIEAVVTGSMAQYIPALQYYSDEKLPLVCTMYASSECYFGVNMKPLCSPDKVSFTLLPNMGYFEFIPLGVNGTLLLDVDEDEEVPQNKLVSLVDVKLGCYYELVVTTFSGLNRYRIGDVLLVTGFQNKAPQFRFICRRNVVLSIDNDKTNEEDLHKSITVAKKLLEPYNALLVEYTSYAETSSVPGHYVIYWEIVQCSSALSSSLVNNNNVNEILANELDLNVIEDCCIAVEEELDYNYRRCRSNDKSVGPLEIRVVKPGTFESLMDLYINQGGSINQYKTPRCIKSNAALKLLDSNVKARFFSPRNPTWIP</sequence>
<accession>A0AAD8MQ14</accession>
<dbReference type="Pfam" id="PF03321">
    <property type="entry name" value="GH3"/>
    <property type="match status" value="1"/>
</dbReference>
<name>A0AAD8MQ14_9APIA</name>
<dbReference type="EMBL" id="JAUIZM010000005">
    <property type="protein sequence ID" value="KAK1385170.1"/>
    <property type="molecule type" value="Genomic_DNA"/>
</dbReference>
<dbReference type="GO" id="GO:0016881">
    <property type="term" value="F:acid-amino acid ligase activity"/>
    <property type="evidence" value="ECO:0007669"/>
    <property type="project" value="TreeGrafter"/>
</dbReference>
<keyword evidence="2" id="KW-0436">Ligase</keyword>
<evidence type="ECO:0000313" key="6">
    <source>
        <dbReference type="EMBL" id="KAK1385170.1"/>
    </source>
</evidence>
<reference evidence="6" key="1">
    <citation type="submission" date="2023-02" db="EMBL/GenBank/DDBJ databases">
        <title>Genome of toxic invasive species Heracleum sosnowskyi carries increased number of genes despite the absence of recent whole-genome duplications.</title>
        <authorList>
            <person name="Schelkunov M."/>
            <person name="Shtratnikova V."/>
            <person name="Makarenko M."/>
            <person name="Klepikova A."/>
            <person name="Omelchenko D."/>
            <person name="Novikova G."/>
            <person name="Obukhova E."/>
            <person name="Bogdanov V."/>
            <person name="Penin A."/>
            <person name="Logacheva M."/>
        </authorList>
    </citation>
    <scope>NUCLEOTIDE SEQUENCE</scope>
    <source>
        <strain evidence="6">Hsosn_3</strain>
        <tissue evidence="6">Leaf</tissue>
    </source>
</reference>